<keyword evidence="3" id="KW-1185">Reference proteome</keyword>
<protein>
    <submittedName>
        <fullName evidence="2">Uncharacterized protein</fullName>
    </submittedName>
</protein>
<accession>A0ABP7Y8G6</accession>
<proteinExistence type="predicted"/>
<feature type="region of interest" description="Disordered" evidence="1">
    <location>
        <begin position="107"/>
        <end position="144"/>
    </location>
</feature>
<feature type="compositionally biased region" description="Basic residues" evidence="1">
    <location>
        <begin position="135"/>
        <end position="144"/>
    </location>
</feature>
<name>A0ABP7Y8G6_9ACTN</name>
<feature type="compositionally biased region" description="Low complexity" evidence="1">
    <location>
        <begin position="115"/>
        <end position="126"/>
    </location>
</feature>
<dbReference type="Proteomes" id="UP001500266">
    <property type="component" value="Unassembled WGS sequence"/>
</dbReference>
<dbReference type="EMBL" id="BAABDO010000010">
    <property type="protein sequence ID" value="GAA4132229.1"/>
    <property type="molecule type" value="Genomic_DNA"/>
</dbReference>
<evidence type="ECO:0000313" key="3">
    <source>
        <dbReference type="Proteomes" id="UP001500266"/>
    </source>
</evidence>
<gene>
    <name evidence="2" type="ORF">GCM10022416_11790</name>
</gene>
<comment type="caution">
    <text evidence="2">The sequence shown here is derived from an EMBL/GenBank/DDBJ whole genome shotgun (WGS) entry which is preliminary data.</text>
</comment>
<reference evidence="3" key="1">
    <citation type="journal article" date="2019" name="Int. J. Syst. Evol. Microbiol.">
        <title>The Global Catalogue of Microorganisms (GCM) 10K type strain sequencing project: providing services to taxonomists for standard genome sequencing and annotation.</title>
        <authorList>
            <consortium name="The Broad Institute Genomics Platform"/>
            <consortium name="The Broad Institute Genome Sequencing Center for Infectious Disease"/>
            <person name="Wu L."/>
            <person name="Ma J."/>
        </authorList>
    </citation>
    <scope>NUCLEOTIDE SEQUENCE [LARGE SCALE GENOMIC DNA]</scope>
    <source>
        <strain evidence="3">JCM 17316</strain>
    </source>
</reference>
<evidence type="ECO:0000313" key="2">
    <source>
        <dbReference type="EMBL" id="GAA4132229.1"/>
    </source>
</evidence>
<sequence length="144" mass="15802">MLQYRPHRVFASDGQLFWDLPNGWRRVNVVFGFFRAPFGGRGSRVVRCLRGSVAPPVGAGRGGGRPPVCDATVPPMPQRRRPVRVTHPPRPSAHYRAVITAVLRLHHDPPGTRPRAAAAWGTTDGATGRGGTGRFRGRGHRAFR</sequence>
<evidence type="ECO:0000256" key="1">
    <source>
        <dbReference type="SAM" id="MobiDB-lite"/>
    </source>
</evidence>
<organism evidence="2 3">
    <name type="scientific">Actinomadura keratinilytica</name>
    <dbReference type="NCBI Taxonomy" id="547461"/>
    <lineage>
        <taxon>Bacteria</taxon>
        <taxon>Bacillati</taxon>
        <taxon>Actinomycetota</taxon>
        <taxon>Actinomycetes</taxon>
        <taxon>Streptosporangiales</taxon>
        <taxon>Thermomonosporaceae</taxon>
        <taxon>Actinomadura</taxon>
    </lineage>
</organism>